<name>X0SJY2_9ZZZZ</name>
<proteinExistence type="predicted"/>
<organism evidence="1">
    <name type="scientific">marine sediment metagenome</name>
    <dbReference type="NCBI Taxonomy" id="412755"/>
    <lineage>
        <taxon>unclassified sequences</taxon>
        <taxon>metagenomes</taxon>
        <taxon>ecological metagenomes</taxon>
    </lineage>
</organism>
<dbReference type="EMBL" id="BARS01009490">
    <property type="protein sequence ID" value="GAF75411.1"/>
    <property type="molecule type" value="Genomic_DNA"/>
</dbReference>
<evidence type="ECO:0000313" key="1">
    <source>
        <dbReference type="EMBL" id="GAF75411.1"/>
    </source>
</evidence>
<comment type="caution">
    <text evidence="1">The sequence shown here is derived from an EMBL/GenBank/DDBJ whole genome shotgun (WGS) entry which is preliminary data.</text>
</comment>
<protein>
    <submittedName>
        <fullName evidence="1">Uncharacterized protein</fullName>
    </submittedName>
</protein>
<feature type="non-terminal residue" evidence="1">
    <location>
        <position position="1"/>
    </location>
</feature>
<sequence>RIPDPQSVYGFLSKMTPFWFHVFYKRYIAGVKTAGKPGYDPFPTIYDAIVCRDGIHRWCAARGMTIREEIGWNYAVGKPGLMSALIHGAIKAMSAVSLGRLAADHVNLTYVIEKNAVETKPRAASNAMGRSDEER</sequence>
<reference evidence="1" key="1">
    <citation type="journal article" date="2014" name="Front. Microbiol.">
        <title>High frequency of phylogenetically diverse reductive dehalogenase-homologous genes in deep subseafloor sedimentary metagenomes.</title>
        <authorList>
            <person name="Kawai M."/>
            <person name="Futagami T."/>
            <person name="Toyoda A."/>
            <person name="Takaki Y."/>
            <person name="Nishi S."/>
            <person name="Hori S."/>
            <person name="Arai W."/>
            <person name="Tsubouchi T."/>
            <person name="Morono Y."/>
            <person name="Uchiyama I."/>
            <person name="Ito T."/>
            <person name="Fujiyama A."/>
            <person name="Inagaki F."/>
            <person name="Takami H."/>
        </authorList>
    </citation>
    <scope>NUCLEOTIDE SEQUENCE</scope>
    <source>
        <strain evidence="1">Expedition CK06-06</strain>
    </source>
</reference>
<gene>
    <name evidence="1" type="ORF">S01H1_17840</name>
</gene>
<accession>X0SJY2</accession>
<dbReference type="AlphaFoldDB" id="X0SJY2"/>